<keyword evidence="5" id="KW-1185">Reference proteome</keyword>
<reference evidence="6" key="1">
    <citation type="submission" date="2017-02" db="UniProtKB">
        <authorList>
            <consortium name="WormBaseParasite"/>
        </authorList>
    </citation>
    <scope>IDENTIFICATION</scope>
</reference>
<dbReference type="WBParaSite" id="NBR_0001393201-mRNA-1">
    <property type="protein sequence ID" value="NBR_0001393201-mRNA-1"/>
    <property type="gene ID" value="NBR_0001393201"/>
</dbReference>
<evidence type="ECO:0000256" key="3">
    <source>
        <dbReference type="SAM" id="MobiDB-lite"/>
    </source>
</evidence>
<reference evidence="4 5" key="2">
    <citation type="submission" date="2018-11" db="EMBL/GenBank/DDBJ databases">
        <authorList>
            <consortium name="Pathogen Informatics"/>
        </authorList>
    </citation>
    <scope>NUCLEOTIDE SEQUENCE [LARGE SCALE GENOMIC DNA]</scope>
</reference>
<evidence type="ECO:0000313" key="4">
    <source>
        <dbReference type="EMBL" id="VDL77522.1"/>
    </source>
</evidence>
<dbReference type="AlphaFoldDB" id="A0A0N4YBR6"/>
<evidence type="ECO:0000256" key="2">
    <source>
        <dbReference type="SAM" id="Coils"/>
    </source>
</evidence>
<feature type="region of interest" description="Disordered" evidence="3">
    <location>
        <begin position="74"/>
        <end position="96"/>
    </location>
</feature>
<dbReference type="STRING" id="27835.A0A0N4YBR6"/>
<evidence type="ECO:0000313" key="5">
    <source>
        <dbReference type="Proteomes" id="UP000271162"/>
    </source>
</evidence>
<gene>
    <name evidence="4" type="ORF">NBR_LOCUS13933</name>
</gene>
<evidence type="ECO:0000313" key="6">
    <source>
        <dbReference type="WBParaSite" id="NBR_0001393201-mRNA-1"/>
    </source>
</evidence>
<protein>
    <submittedName>
        <fullName evidence="6">MRP-S28 domain-containing protein</fullName>
    </submittedName>
</protein>
<keyword evidence="2" id="KW-0175">Coiled coil</keyword>
<organism evidence="6">
    <name type="scientific">Nippostrongylus brasiliensis</name>
    <name type="common">Rat hookworm</name>
    <dbReference type="NCBI Taxonomy" id="27835"/>
    <lineage>
        <taxon>Eukaryota</taxon>
        <taxon>Metazoa</taxon>
        <taxon>Ecdysozoa</taxon>
        <taxon>Nematoda</taxon>
        <taxon>Chromadorea</taxon>
        <taxon>Rhabditida</taxon>
        <taxon>Rhabditina</taxon>
        <taxon>Rhabditomorpha</taxon>
        <taxon>Strongyloidea</taxon>
        <taxon>Heligmosomidae</taxon>
        <taxon>Nippostrongylus</taxon>
    </lineage>
</organism>
<dbReference type="Pfam" id="PF05794">
    <property type="entry name" value="Tcp11"/>
    <property type="match status" value="1"/>
</dbReference>
<comment type="similarity">
    <text evidence="1">Belongs to the TCP11 family.</text>
</comment>
<accession>A0A0N4YBR6</accession>
<feature type="compositionally biased region" description="Basic and acidic residues" evidence="3">
    <location>
        <begin position="79"/>
        <end position="90"/>
    </location>
</feature>
<evidence type="ECO:0000256" key="1">
    <source>
        <dbReference type="ARBA" id="ARBA00010954"/>
    </source>
</evidence>
<sequence>MSEKSRILWSETYLLNKQDENTIRPKTRNCAAVEEYSSKIEYKEFLKHLDNYLEGAKETKAWLKADYYDIIPSTSTSNDEPKSKKEKSNTEEVSEDELLKTSGKAYVKLVLARNPTPFPETLRIDRTRLEALSEKFLRMNLGRGKLIIITNDVDESKLPECLEAIGEECVKTASTTTISQGKNLSSEQEDALRKQIEAIEEESNAIRSLVGLRISQSVVAHIRLAAVIFG</sequence>
<proteinExistence type="inferred from homology"/>
<name>A0A0N4YBR6_NIPBR</name>
<dbReference type="InterPro" id="IPR008862">
    <property type="entry name" value="Tcp11"/>
</dbReference>
<feature type="coiled-coil region" evidence="2">
    <location>
        <begin position="182"/>
        <end position="209"/>
    </location>
</feature>
<dbReference type="Proteomes" id="UP000271162">
    <property type="component" value="Unassembled WGS sequence"/>
</dbReference>
<dbReference type="EMBL" id="UYSL01021192">
    <property type="protein sequence ID" value="VDL77522.1"/>
    <property type="molecule type" value="Genomic_DNA"/>
</dbReference>